<keyword evidence="1" id="KW-1133">Transmembrane helix</keyword>
<dbReference type="InterPro" id="IPR005079">
    <property type="entry name" value="Peptidase_C45_hydrolase"/>
</dbReference>
<dbReference type="Gene3D" id="1.10.10.2120">
    <property type="match status" value="1"/>
</dbReference>
<protein>
    <recommendedName>
        <fullName evidence="2">Peptidase C45 hydrolase domain-containing protein</fullName>
    </recommendedName>
</protein>
<name>A0AAD7UIJ8_9STRA</name>
<evidence type="ECO:0000313" key="4">
    <source>
        <dbReference type="Proteomes" id="UP001230188"/>
    </source>
</evidence>
<dbReference type="Proteomes" id="UP001230188">
    <property type="component" value="Unassembled WGS sequence"/>
</dbReference>
<accession>A0AAD7UIJ8</accession>
<gene>
    <name evidence="3" type="ORF">CTAYLR_000102</name>
</gene>
<evidence type="ECO:0000313" key="3">
    <source>
        <dbReference type="EMBL" id="KAJ8605628.1"/>
    </source>
</evidence>
<keyword evidence="1" id="KW-0812">Transmembrane</keyword>
<feature type="transmembrane region" description="Helical" evidence="1">
    <location>
        <begin position="333"/>
        <end position="355"/>
    </location>
</feature>
<keyword evidence="1" id="KW-0472">Membrane</keyword>
<keyword evidence="4" id="KW-1185">Reference proteome</keyword>
<organism evidence="3 4">
    <name type="scientific">Chrysophaeum taylorii</name>
    <dbReference type="NCBI Taxonomy" id="2483200"/>
    <lineage>
        <taxon>Eukaryota</taxon>
        <taxon>Sar</taxon>
        <taxon>Stramenopiles</taxon>
        <taxon>Ochrophyta</taxon>
        <taxon>Pelagophyceae</taxon>
        <taxon>Pelagomonadales</taxon>
        <taxon>Pelagomonadaceae</taxon>
        <taxon>Chrysophaeum</taxon>
    </lineage>
</organism>
<sequence length="401" mass="44479">MGLYGAEMIRLRLAEAVDPSSSSSKVPTTTIRGFDESFHEQKYPLFMAEIRGIANGSGVDYDEILWLNLREEGRGCSDYTVPPAVGHNEDNRPSDWNRTFLAEVWIDGAFMVGYVYAGELPTGGFGWNTKIVATVDYVEPRDFLLRGGVGRNWVGRALLAAQSLEEALEIARVPHIAGHNYQIFNSTHFFVGEVARNLSVFFEAKGPVFKANEYDLLDIPQRIGPSTVHRTARALAQLGAPEDAKGILDVLWDERDVDGSGRYGIYCPTCTLCTALFDKKRVSIYVAKRLVYELGDWTRPTWFPAAAAANDSLLLVLLQEEGVVLRREEPHHWSQMAAVALVLVFFAAVVFFFVARAASMPGALRDYLFAASPTTRRAVVTLVPIREAPLEEEEEGEGVPN</sequence>
<dbReference type="InterPro" id="IPR047801">
    <property type="entry name" value="Peptidase_C45"/>
</dbReference>
<proteinExistence type="predicted"/>
<dbReference type="PANTHER" id="PTHR34180">
    <property type="entry name" value="PEPTIDASE C45"/>
    <property type="match status" value="1"/>
</dbReference>
<dbReference type="AlphaFoldDB" id="A0AAD7UIJ8"/>
<feature type="domain" description="Peptidase C45 hydrolase" evidence="2">
    <location>
        <begin position="84"/>
        <end position="284"/>
    </location>
</feature>
<evidence type="ECO:0000259" key="2">
    <source>
        <dbReference type="Pfam" id="PF03417"/>
    </source>
</evidence>
<dbReference type="EMBL" id="JAQMWT010000314">
    <property type="protein sequence ID" value="KAJ8605628.1"/>
    <property type="molecule type" value="Genomic_DNA"/>
</dbReference>
<reference evidence="3" key="1">
    <citation type="submission" date="2023-01" db="EMBL/GenBank/DDBJ databases">
        <title>Metagenome sequencing of chrysophaentin producing Chrysophaeum taylorii.</title>
        <authorList>
            <person name="Davison J."/>
            <person name="Bewley C."/>
        </authorList>
    </citation>
    <scope>NUCLEOTIDE SEQUENCE</scope>
    <source>
        <strain evidence="3">NIES-1699</strain>
    </source>
</reference>
<dbReference type="PANTHER" id="PTHR34180:SF1">
    <property type="entry name" value="BETA-ALANYL-DOPAMINE_CARCININE HYDROLASE"/>
    <property type="match status" value="1"/>
</dbReference>
<dbReference type="Pfam" id="PF03417">
    <property type="entry name" value="AAT"/>
    <property type="match status" value="1"/>
</dbReference>
<dbReference type="Gene3D" id="3.60.60.10">
    <property type="entry name" value="Penicillin V Acylase, Chain A"/>
    <property type="match status" value="1"/>
</dbReference>
<evidence type="ECO:0000256" key="1">
    <source>
        <dbReference type="SAM" id="Phobius"/>
    </source>
</evidence>
<comment type="caution">
    <text evidence="3">The sequence shown here is derived from an EMBL/GenBank/DDBJ whole genome shotgun (WGS) entry which is preliminary data.</text>
</comment>